<protein>
    <submittedName>
        <fullName evidence="3">N-acetylglucosamine kinase</fullName>
    </submittedName>
</protein>
<evidence type="ECO:0000313" key="3">
    <source>
        <dbReference type="EMBL" id="MBY5632269.1"/>
    </source>
</evidence>
<dbReference type="EMBL" id="JAAXEP010000019">
    <property type="protein sequence ID" value="MBY5632269.1"/>
    <property type="molecule type" value="Genomic_DNA"/>
</dbReference>
<dbReference type="PANTHER" id="PTHR43190">
    <property type="entry name" value="N-ACETYL-D-GLUCOSAMINE KINASE"/>
    <property type="match status" value="1"/>
</dbReference>
<feature type="region of interest" description="Disordered" evidence="1">
    <location>
        <begin position="293"/>
        <end position="315"/>
    </location>
</feature>
<dbReference type="InterPro" id="IPR043129">
    <property type="entry name" value="ATPase_NBD"/>
</dbReference>
<reference evidence="3" key="1">
    <citation type="submission" date="2020-04" db="EMBL/GenBank/DDBJ databases">
        <title>Global-level population genomics supports evidence of horizontal gene transfer on evolution of Rhizobia in Lentils.</title>
        <authorList>
            <person name="Gai Y."/>
            <person name="Cook D."/>
            <person name="Riely B."/>
        </authorList>
    </citation>
    <scope>NUCLEOTIDE SEQUENCE</scope>
    <source>
        <strain evidence="3">Derici101B</strain>
    </source>
</reference>
<dbReference type="Pfam" id="PF01869">
    <property type="entry name" value="BcrAD_BadFG"/>
    <property type="match status" value="1"/>
</dbReference>
<accession>A0AAJ1ADQ2</accession>
<dbReference type="PANTHER" id="PTHR43190:SF3">
    <property type="entry name" value="N-ACETYL-D-GLUCOSAMINE KINASE"/>
    <property type="match status" value="1"/>
</dbReference>
<dbReference type="RefSeq" id="WP_207159243.1">
    <property type="nucleotide sequence ID" value="NZ_CP071400.1"/>
</dbReference>
<dbReference type="AlphaFoldDB" id="A0AAJ1ADQ2"/>
<organism evidence="3 4">
    <name type="scientific">Rhizobium leguminosarum</name>
    <dbReference type="NCBI Taxonomy" id="384"/>
    <lineage>
        <taxon>Bacteria</taxon>
        <taxon>Pseudomonadati</taxon>
        <taxon>Pseudomonadota</taxon>
        <taxon>Alphaproteobacteria</taxon>
        <taxon>Hyphomicrobiales</taxon>
        <taxon>Rhizobiaceae</taxon>
        <taxon>Rhizobium/Agrobacterium group</taxon>
        <taxon>Rhizobium</taxon>
    </lineage>
</organism>
<dbReference type="SUPFAM" id="SSF53067">
    <property type="entry name" value="Actin-like ATPase domain"/>
    <property type="match status" value="1"/>
</dbReference>
<name>A0AAJ1ADQ2_RHILE</name>
<dbReference type="InterPro" id="IPR052519">
    <property type="entry name" value="Euk-type_GlcNAc_Kinase"/>
</dbReference>
<evidence type="ECO:0000259" key="2">
    <source>
        <dbReference type="Pfam" id="PF01869"/>
    </source>
</evidence>
<gene>
    <name evidence="3" type="ORF">HFO42_29910</name>
</gene>
<dbReference type="Gene3D" id="3.30.420.40">
    <property type="match status" value="2"/>
</dbReference>
<evidence type="ECO:0000313" key="4">
    <source>
        <dbReference type="Proteomes" id="UP000825699"/>
    </source>
</evidence>
<keyword evidence="3" id="KW-0808">Transferase</keyword>
<keyword evidence="3" id="KW-0418">Kinase</keyword>
<comment type="caution">
    <text evidence="3">The sequence shown here is derived from an EMBL/GenBank/DDBJ whole genome shotgun (WGS) entry which is preliminary data.</text>
</comment>
<evidence type="ECO:0000256" key="1">
    <source>
        <dbReference type="SAM" id="MobiDB-lite"/>
    </source>
</evidence>
<sequence>MIAGIDIGGTKTHVRFELDGRAVVDRTILTNEWRGRNDVLQDVRNLASLILNDVCPTITVIGAHGCDSDDDRLALQVRLSALLPGTLLVLNDSELLLPACGKETGIAVISGTGSIAVSRDVDRSMIAAGGWGWFLGDEGSASGLVRDAARAVRLALDGGEAIDILGLRLLEGLGIASPIDLGRAIAAIGTAAGIGQLAPLVFHSADEGSAIARNVIEKAGTSLSFLTEQLIKRGAFGADVVTGGGVITRQPRLFDAFRSALARRAPAATLTLVEQPPVLGALELARSIGAGNYPPRLPMPHVNGRPSPSKDGRAA</sequence>
<dbReference type="InterPro" id="IPR002731">
    <property type="entry name" value="ATPase_BadF"/>
</dbReference>
<dbReference type="GO" id="GO:0016301">
    <property type="term" value="F:kinase activity"/>
    <property type="evidence" value="ECO:0007669"/>
    <property type="project" value="UniProtKB-KW"/>
</dbReference>
<proteinExistence type="predicted"/>
<dbReference type="Proteomes" id="UP000825699">
    <property type="component" value="Unassembled WGS sequence"/>
</dbReference>
<feature type="domain" description="ATPase BadF/BadG/BcrA/BcrD type" evidence="2">
    <location>
        <begin position="4"/>
        <end position="285"/>
    </location>
</feature>